<evidence type="ECO:0000256" key="2">
    <source>
        <dbReference type="SAM" id="Phobius"/>
    </source>
</evidence>
<feature type="transmembrane region" description="Helical" evidence="2">
    <location>
        <begin position="16"/>
        <end position="34"/>
    </location>
</feature>
<keyword evidence="5" id="KW-1185">Reference proteome</keyword>
<organism evidence="4 5">
    <name type="scientific">Mycena albidolilacea</name>
    <dbReference type="NCBI Taxonomy" id="1033008"/>
    <lineage>
        <taxon>Eukaryota</taxon>
        <taxon>Fungi</taxon>
        <taxon>Dikarya</taxon>
        <taxon>Basidiomycota</taxon>
        <taxon>Agaricomycotina</taxon>
        <taxon>Agaricomycetes</taxon>
        <taxon>Agaricomycetidae</taxon>
        <taxon>Agaricales</taxon>
        <taxon>Marasmiineae</taxon>
        <taxon>Mycenaceae</taxon>
        <taxon>Mycena</taxon>
    </lineage>
</organism>
<feature type="transmembrane region" description="Helical" evidence="2">
    <location>
        <begin position="98"/>
        <end position="120"/>
    </location>
</feature>
<keyword evidence="2" id="KW-0472">Membrane</keyword>
<protein>
    <recommendedName>
        <fullName evidence="3">DUF6534 domain-containing protein</fullName>
    </recommendedName>
</protein>
<comment type="caution">
    <text evidence="4">The sequence shown here is derived from an EMBL/GenBank/DDBJ whole genome shotgun (WGS) entry which is preliminary data.</text>
</comment>
<dbReference type="PANTHER" id="PTHR40465:SF1">
    <property type="entry name" value="DUF6534 DOMAIN-CONTAINING PROTEIN"/>
    <property type="match status" value="1"/>
</dbReference>
<gene>
    <name evidence="4" type="ORF">DFH08DRAFT_866531</name>
</gene>
<feature type="transmembrane region" description="Helical" evidence="2">
    <location>
        <begin position="167"/>
        <end position="187"/>
    </location>
</feature>
<accession>A0AAD7A1M0</accession>
<feature type="domain" description="DUF6534" evidence="3">
    <location>
        <begin position="173"/>
        <end position="258"/>
    </location>
</feature>
<dbReference type="Proteomes" id="UP001218218">
    <property type="component" value="Unassembled WGS sequence"/>
</dbReference>
<feature type="transmembrane region" description="Helical" evidence="2">
    <location>
        <begin position="55"/>
        <end position="78"/>
    </location>
</feature>
<keyword evidence="2" id="KW-1133">Transmembrane helix</keyword>
<name>A0AAD7A1M0_9AGAR</name>
<feature type="transmembrane region" description="Helical" evidence="2">
    <location>
        <begin position="132"/>
        <end position="155"/>
    </location>
</feature>
<reference evidence="4" key="1">
    <citation type="submission" date="2023-03" db="EMBL/GenBank/DDBJ databases">
        <title>Massive genome expansion in bonnet fungi (Mycena s.s.) driven by repeated elements and novel gene families across ecological guilds.</title>
        <authorList>
            <consortium name="Lawrence Berkeley National Laboratory"/>
            <person name="Harder C.B."/>
            <person name="Miyauchi S."/>
            <person name="Viragh M."/>
            <person name="Kuo A."/>
            <person name="Thoen E."/>
            <person name="Andreopoulos B."/>
            <person name="Lu D."/>
            <person name="Skrede I."/>
            <person name="Drula E."/>
            <person name="Henrissat B."/>
            <person name="Morin E."/>
            <person name="Kohler A."/>
            <person name="Barry K."/>
            <person name="LaButti K."/>
            <person name="Morin E."/>
            <person name="Salamov A."/>
            <person name="Lipzen A."/>
            <person name="Mereny Z."/>
            <person name="Hegedus B."/>
            <person name="Baldrian P."/>
            <person name="Stursova M."/>
            <person name="Weitz H."/>
            <person name="Taylor A."/>
            <person name="Grigoriev I.V."/>
            <person name="Nagy L.G."/>
            <person name="Martin F."/>
            <person name="Kauserud H."/>
        </authorList>
    </citation>
    <scope>NUCLEOTIDE SEQUENCE</scope>
    <source>
        <strain evidence="4">CBHHK002</strain>
    </source>
</reference>
<dbReference type="EMBL" id="JARIHO010000018">
    <property type="protein sequence ID" value="KAJ7347743.1"/>
    <property type="molecule type" value="Genomic_DNA"/>
</dbReference>
<dbReference type="InterPro" id="IPR045339">
    <property type="entry name" value="DUF6534"/>
</dbReference>
<feature type="transmembrane region" description="Helical" evidence="2">
    <location>
        <begin position="207"/>
        <end position="228"/>
    </location>
</feature>
<evidence type="ECO:0000313" key="5">
    <source>
        <dbReference type="Proteomes" id="UP001218218"/>
    </source>
</evidence>
<dbReference type="Pfam" id="PF20152">
    <property type="entry name" value="DUF6534"/>
    <property type="match status" value="1"/>
</dbReference>
<keyword evidence="2" id="KW-0812">Transmembrane</keyword>
<evidence type="ECO:0000313" key="4">
    <source>
        <dbReference type="EMBL" id="KAJ7347743.1"/>
    </source>
</evidence>
<feature type="transmembrane region" description="Helical" evidence="2">
    <location>
        <begin position="234"/>
        <end position="256"/>
    </location>
</feature>
<proteinExistence type="predicted"/>
<evidence type="ECO:0000256" key="1">
    <source>
        <dbReference type="SAM" id="MobiDB-lite"/>
    </source>
</evidence>
<dbReference type="AlphaFoldDB" id="A0AAD7A1M0"/>
<dbReference type="PANTHER" id="PTHR40465">
    <property type="entry name" value="CHROMOSOME 1, WHOLE GENOME SHOTGUN SEQUENCE"/>
    <property type="match status" value="1"/>
</dbReference>
<sequence length="341" mass="37209">MVSSLAMSGSPPNLDATTGALLIGTWANSFLYMAELTQARYYFRHFKHDDWKLKTFVLVAFLVDTVSTVGDYACVYLYTITHASDPEYLADQNWPIPLYLFTTALIAVLVQTFLVVRYWWFTRNILITLLNSFLCIVALGGAVACGVIIAMFPAFTEREKVRIPATIWLVTEAVADLSIAAALLWELRKARPTLVDTRSVLDRLVTLTIRTGTATATLAVGTVIAFLLKEETNISVGIAYTLGRVYVLSMLANLNVRTSGRSTSKSSGGVTSAGGLATLTIPSIVSDDFDSSDFPSTVDADPQQYLTLTSSCVKSLGQDSRPETEMTGSHPSRKQPELFSA</sequence>
<evidence type="ECO:0000259" key="3">
    <source>
        <dbReference type="Pfam" id="PF20152"/>
    </source>
</evidence>
<feature type="region of interest" description="Disordered" evidence="1">
    <location>
        <begin position="316"/>
        <end position="341"/>
    </location>
</feature>